<sequence>MKKMKMKMKMPVLQTIEQTQFDSIYNYIGLHSQFNEQKKKNIKCDQEQNFNENQDQIEEEEEKENQEILILWRFDEGKGKNIDNLSNYEQINNGEIISNNIENIWNQLEIGDPMEIEDEDEENNNTRTFYE</sequence>
<dbReference type="STRING" id="857967.G0QT08"/>
<dbReference type="eggNOG" id="ENOG502R88X">
    <property type="taxonomic scope" value="Eukaryota"/>
</dbReference>
<dbReference type="RefSeq" id="XP_004035130.1">
    <property type="nucleotide sequence ID" value="XM_004035082.1"/>
</dbReference>
<dbReference type="AlphaFoldDB" id="G0QT08"/>
<proteinExistence type="predicted"/>
<protein>
    <submittedName>
        <fullName evidence="1">Uncharacterized protein</fullName>
    </submittedName>
</protein>
<gene>
    <name evidence="1" type="ORF">IMG5_105280</name>
</gene>
<evidence type="ECO:0000313" key="2">
    <source>
        <dbReference type="Proteomes" id="UP000008983"/>
    </source>
</evidence>
<accession>G0QT08</accession>
<dbReference type="Proteomes" id="UP000008983">
    <property type="component" value="Unassembled WGS sequence"/>
</dbReference>
<dbReference type="GeneID" id="14907790"/>
<keyword evidence="2" id="KW-1185">Reference proteome</keyword>
<dbReference type="InParanoid" id="G0QT08"/>
<reference evidence="1 2" key="1">
    <citation type="submission" date="2011-07" db="EMBL/GenBank/DDBJ databases">
        <authorList>
            <person name="Coyne R."/>
            <person name="Brami D."/>
            <person name="Johnson J."/>
            <person name="Hostetler J."/>
            <person name="Hannick L."/>
            <person name="Clark T."/>
            <person name="Cassidy-Hanley D."/>
            <person name="Inman J."/>
        </authorList>
    </citation>
    <scope>NUCLEOTIDE SEQUENCE [LARGE SCALE GENOMIC DNA]</scope>
    <source>
        <strain evidence="1 2">G5</strain>
    </source>
</reference>
<name>G0QT08_ICHMU</name>
<dbReference type="EMBL" id="GL983837">
    <property type="protein sequence ID" value="EGR31644.1"/>
    <property type="molecule type" value="Genomic_DNA"/>
</dbReference>
<evidence type="ECO:0000313" key="1">
    <source>
        <dbReference type="EMBL" id="EGR31644.1"/>
    </source>
</evidence>
<organism evidence="1 2">
    <name type="scientific">Ichthyophthirius multifiliis</name>
    <name type="common">White spot disease agent</name>
    <name type="synonym">Ich</name>
    <dbReference type="NCBI Taxonomy" id="5932"/>
    <lineage>
        <taxon>Eukaryota</taxon>
        <taxon>Sar</taxon>
        <taxon>Alveolata</taxon>
        <taxon>Ciliophora</taxon>
        <taxon>Intramacronucleata</taxon>
        <taxon>Oligohymenophorea</taxon>
        <taxon>Hymenostomatida</taxon>
        <taxon>Ophryoglenina</taxon>
        <taxon>Ichthyophthirius</taxon>
    </lineage>
</organism>